<feature type="non-terminal residue" evidence="1">
    <location>
        <position position="1"/>
    </location>
</feature>
<accession>A0A9N9HDT8</accession>
<evidence type="ECO:0000313" key="1">
    <source>
        <dbReference type="EMBL" id="CAG8667820.1"/>
    </source>
</evidence>
<protein>
    <submittedName>
        <fullName evidence="1">21052_t:CDS:1</fullName>
    </submittedName>
</protein>
<gene>
    <name evidence="1" type="ORF">CPELLU_LOCUS10118</name>
</gene>
<proteinExistence type="predicted"/>
<name>A0A9N9HDT8_9GLOM</name>
<evidence type="ECO:0000313" key="2">
    <source>
        <dbReference type="Proteomes" id="UP000789759"/>
    </source>
</evidence>
<organism evidence="1 2">
    <name type="scientific">Cetraspora pellucida</name>
    <dbReference type="NCBI Taxonomy" id="1433469"/>
    <lineage>
        <taxon>Eukaryota</taxon>
        <taxon>Fungi</taxon>
        <taxon>Fungi incertae sedis</taxon>
        <taxon>Mucoromycota</taxon>
        <taxon>Glomeromycotina</taxon>
        <taxon>Glomeromycetes</taxon>
        <taxon>Diversisporales</taxon>
        <taxon>Gigasporaceae</taxon>
        <taxon>Cetraspora</taxon>
    </lineage>
</organism>
<sequence>PYYLELVLIALEEQMYSSAFVVSSLKVKVEIGFVNVALCLPLI</sequence>
<dbReference type="Proteomes" id="UP000789759">
    <property type="component" value="Unassembled WGS sequence"/>
</dbReference>
<comment type="caution">
    <text evidence="1">The sequence shown here is derived from an EMBL/GenBank/DDBJ whole genome shotgun (WGS) entry which is preliminary data.</text>
</comment>
<dbReference type="AlphaFoldDB" id="A0A9N9HDT8"/>
<dbReference type="EMBL" id="CAJVQA010008175">
    <property type="protein sequence ID" value="CAG8667820.1"/>
    <property type="molecule type" value="Genomic_DNA"/>
</dbReference>
<reference evidence="1" key="1">
    <citation type="submission" date="2021-06" db="EMBL/GenBank/DDBJ databases">
        <authorList>
            <person name="Kallberg Y."/>
            <person name="Tangrot J."/>
            <person name="Rosling A."/>
        </authorList>
    </citation>
    <scope>NUCLEOTIDE SEQUENCE</scope>
    <source>
        <strain evidence="1">FL966</strain>
    </source>
</reference>
<keyword evidence="2" id="KW-1185">Reference proteome</keyword>